<reference evidence="4" key="1">
    <citation type="journal article" date="2016" name="Genome Announc.">
        <title>Draft Genome Sequence of the Syntrophic Lactate-Degrading Bacterium Tepidanaerobacter syntrophicus JLT.</title>
        <authorList>
            <person name="Matsuura N."/>
            <person name="Ohashi A."/>
            <person name="Tourlousse D.M."/>
            <person name="Sekiguchi Y."/>
        </authorList>
    </citation>
    <scope>NUCLEOTIDE SEQUENCE [LARGE SCALE GENOMIC DNA]</scope>
    <source>
        <strain evidence="4">JL</strain>
    </source>
</reference>
<dbReference type="EC" id="6.3.5.13" evidence="2"/>
<comment type="subunit">
    <text evidence="2">Forms a heterodimer with MurT.</text>
</comment>
<dbReference type="InterPro" id="IPR029062">
    <property type="entry name" value="Class_I_gatase-like"/>
</dbReference>
<dbReference type="PANTHER" id="PTHR21343:SF9">
    <property type="entry name" value="LIPID II ISOGLUTAMINYL SYNTHASE (GLUTAMINE-HYDROLYZING) SUBUNIT GATD"/>
    <property type="match status" value="1"/>
</dbReference>
<gene>
    <name evidence="2" type="primary">gatD</name>
    <name evidence="4" type="ORF">TSYNT_748</name>
</gene>
<dbReference type="GO" id="GO:0140282">
    <property type="term" value="F:carbon-nitrogen ligase activity on lipid II"/>
    <property type="evidence" value="ECO:0007669"/>
    <property type="project" value="UniProtKB-UniRule"/>
</dbReference>
<evidence type="ECO:0000256" key="1">
    <source>
        <dbReference type="ARBA" id="ARBA00022962"/>
    </source>
</evidence>
<accession>A0A0U9HEV2</accession>
<evidence type="ECO:0000313" key="5">
    <source>
        <dbReference type="Proteomes" id="UP000062160"/>
    </source>
</evidence>
<dbReference type="UniPathway" id="UPA00219"/>
<keyword evidence="2" id="KW-0573">Peptidoglycan synthesis</keyword>
<dbReference type="AlphaFoldDB" id="A0A0U9HEV2"/>
<keyword evidence="2" id="KW-0133">Cell shape</keyword>
<protein>
    <recommendedName>
        <fullName evidence="2">Lipid II isoglutaminyl synthase (glutamine-hydrolyzing) subunit GatD</fullName>
        <ecNumber evidence="2">6.3.5.13</ecNumber>
    </recommendedName>
    <alternativeName>
        <fullName evidence="2">Lipid II isoglutaminyl synthase glutaminase subunit</fullName>
        <ecNumber evidence="2">3.5.1.2</ecNumber>
    </alternativeName>
</protein>
<comment type="catalytic activity">
    <reaction evidence="2">
        <text>L-glutamine + H2O = L-glutamate + NH4(+)</text>
        <dbReference type="Rhea" id="RHEA:15889"/>
        <dbReference type="ChEBI" id="CHEBI:15377"/>
        <dbReference type="ChEBI" id="CHEBI:28938"/>
        <dbReference type="ChEBI" id="CHEBI:29985"/>
        <dbReference type="ChEBI" id="CHEBI:58359"/>
        <dbReference type="EC" id="3.5.1.2"/>
    </reaction>
</comment>
<keyword evidence="2" id="KW-0436">Ligase</keyword>
<comment type="pathway">
    <text evidence="2">Cell wall biogenesis; peptidoglycan biosynthesis.</text>
</comment>
<dbReference type="InterPro" id="IPR011698">
    <property type="entry name" value="GATase_3"/>
</dbReference>
<dbReference type="GO" id="GO:0008360">
    <property type="term" value="P:regulation of cell shape"/>
    <property type="evidence" value="ECO:0007669"/>
    <property type="project" value="UniProtKB-KW"/>
</dbReference>
<dbReference type="PROSITE" id="PS51274">
    <property type="entry name" value="GATASE_COBBQ"/>
    <property type="match status" value="1"/>
</dbReference>
<dbReference type="SUPFAM" id="SSF52317">
    <property type="entry name" value="Class I glutamine amidotransferase-like"/>
    <property type="match status" value="1"/>
</dbReference>
<feature type="domain" description="CobB/CobQ-like glutamine amidotransferase" evidence="3">
    <location>
        <begin position="4"/>
        <end position="195"/>
    </location>
</feature>
<dbReference type="Proteomes" id="UP000062160">
    <property type="component" value="Unassembled WGS sequence"/>
</dbReference>
<organism evidence="4">
    <name type="scientific">Tepidanaerobacter syntrophicus</name>
    <dbReference type="NCBI Taxonomy" id="224999"/>
    <lineage>
        <taxon>Bacteria</taxon>
        <taxon>Bacillati</taxon>
        <taxon>Bacillota</taxon>
        <taxon>Clostridia</taxon>
        <taxon>Thermosediminibacterales</taxon>
        <taxon>Tepidanaerobacteraceae</taxon>
        <taxon>Tepidanaerobacter</taxon>
    </lineage>
</organism>
<dbReference type="GO" id="GO:0004359">
    <property type="term" value="F:glutaminase activity"/>
    <property type="evidence" value="ECO:0007669"/>
    <property type="project" value="UniProtKB-UniRule"/>
</dbReference>
<dbReference type="EMBL" id="DF977001">
    <property type="protein sequence ID" value="GAQ25030.1"/>
    <property type="molecule type" value="Genomic_DNA"/>
</dbReference>
<keyword evidence="2" id="KW-0961">Cell wall biogenesis/degradation</keyword>
<dbReference type="HAMAP" id="MF_02213">
    <property type="entry name" value="Lipid_II_synth_GatD"/>
    <property type="match status" value="1"/>
</dbReference>
<dbReference type="InterPro" id="IPR043702">
    <property type="entry name" value="Lipid_II_synth_GatD"/>
</dbReference>
<keyword evidence="5" id="KW-1185">Reference proteome</keyword>
<comment type="function">
    <text evidence="2">The lipid II isoglutaminyl synthase complex catalyzes the formation of alpha-D-isoglutamine in the cell wall lipid II stem peptide. The GatD subunit catalyzes the hydrolysis of glutamine to glutamate and ammonia. The resulting ammonia molecule is channeled to the active site of MurT.</text>
</comment>
<dbReference type="OrthoDB" id="9782045at2"/>
<dbReference type="GO" id="GO:0071555">
    <property type="term" value="P:cell wall organization"/>
    <property type="evidence" value="ECO:0007669"/>
    <property type="project" value="UniProtKB-KW"/>
</dbReference>
<dbReference type="STRING" id="224999.GCA_001485475_01045"/>
<evidence type="ECO:0000313" key="4">
    <source>
        <dbReference type="EMBL" id="GAQ25030.1"/>
    </source>
</evidence>
<dbReference type="RefSeq" id="WP_059032427.1">
    <property type="nucleotide sequence ID" value="NZ_BSDN01000016.1"/>
</dbReference>
<dbReference type="GO" id="GO:0009236">
    <property type="term" value="P:cobalamin biosynthetic process"/>
    <property type="evidence" value="ECO:0007669"/>
    <property type="project" value="InterPro"/>
</dbReference>
<dbReference type="CDD" id="cd01750">
    <property type="entry name" value="GATase1_CobQ"/>
    <property type="match status" value="1"/>
</dbReference>
<comment type="caution">
    <text evidence="2">Lacks conserved residue(s) required for the propagation of feature annotation.</text>
</comment>
<dbReference type="PANTHER" id="PTHR21343">
    <property type="entry name" value="DETHIOBIOTIN SYNTHETASE"/>
    <property type="match status" value="1"/>
</dbReference>
<dbReference type="GO" id="GO:0009252">
    <property type="term" value="P:peptidoglycan biosynthetic process"/>
    <property type="evidence" value="ECO:0007669"/>
    <property type="project" value="UniProtKB-UniRule"/>
</dbReference>
<keyword evidence="2" id="KW-0378">Hydrolase</keyword>
<comment type="similarity">
    <text evidence="2">Belongs to the CobB/CobQ family. GatD subfamily.</text>
</comment>
<sequence>MKLNICHLYPDLMNMYGDSGNMLALIRRCQWRNISVEVKERRLNDKAEDFKNQDIFFIGHGASRQQSIVAQDMKSIKPYLKEAIEEGKVFLAICGGYRILGRYQDANGATLGLELFNFYTEQTTDHFAGNIIVETDENYNLIGFENHIGKTYLNGLKPLGRVIFGFGNNGEDKTEGMRYKNTIGTYLHGPLLPNNPRLCDKIIEAALRNKYGTVELEKLDDSLELETRRKILELIDPKFTSLA</sequence>
<keyword evidence="1 2" id="KW-0315">Glutamine amidotransferase</keyword>
<dbReference type="Pfam" id="PF07685">
    <property type="entry name" value="GATase_3"/>
    <property type="match status" value="1"/>
</dbReference>
<dbReference type="EC" id="3.5.1.2" evidence="2"/>
<dbReference type="InterPro" id="IPR033949">
    <property type="entry name" value="CobQ_GATase1"/>
</dbReference>
<comment type="catalytic activity">
    <reaction evidence="2">
        <text>beta-D-GlcNAc-(1-&gt;4)-Mur2Ac(oyl-L-Ala-gamma-D-Glu-L-Lys-D-Ala-D-Ala)-di-trans,octa-cis-undecaprenyl diphosphate + L-glutamine + ATP + H2O = beta-D-GlcNAc-(1-&gt;4)-Mur2Ac(oyl-L-Ala-D-isoglutaminyl-L-Lys-D-Ala-D-Ala)-di-trans,octa-cis-undecaprenyl diphosphate + L-glutamate + ADP + phosphate + H(+)</text>
        <dbReference type="Rhea" id="RHEA:57928"/>
        <dbReference type="ChEBI" id="CHEBI:15377"/>
        <dbReference type="ChEBI" id="CHEBI:15378"/>
        <dbReference type="ChEBI" id="CHEBI:29985"/>
        <dbReference type="ChEBI" id="CHEBI:30616"/>
        <dbReference type="ChEBI" id="CHEBI:43474"/>
        <dbReference type="ChEBI" id="CHEBI:58359"/>
        <dbReference type="ChEBI" id="CHEBI:60033"/>
        <dbReference type="ChEBI" id="CHEBI:62233"/>
        <dbReference type="ChEBI" id="CHEBI:456216"/>
        <dbReference type="EC" id="6.3.5.13"/>
    </reaction>
</comment>
<proteinExistence type="inferred from homology"/>
<dbReference type="Gene3D" id="3.40.50.880">
    <property type="match status" value="1"/>
</dbReference>
<feature type="active site" evidence="2">
    <location>
        <position position="188"/>
    </location>
</feature>
<evidence type="ECO:0000256" key="2">
    <source>
        <dbReference type="HAMAP-Rule" id="MF_02213"/>
    </source>
</evidence>
<name>A0A0U9HEV2_9FIRM</name>
<feature type="active site" description="Nucleophile" evidence="2">
    <location>
        <position position="94"/>
    </location>
</feature>
<evidence type="ECO:0000259" key="3">
    <source>
        <dbReference type="Pfam" id="PF07685"/>
    </source>
</evidence>